<keyword evidence="5" id="KW-0547">Nucleotide-binding</keyword>
<evidence type="ECO:0000256" key="10">
    <source>
        <dbReference type="ARBA" id="ARBA00052017"/>
    </source>
</evidence>
<comment type="cofactor">
    <cofactor evidence="1">
        <name>Mg(2+)</name>
        <dbReference type="ChEBI" id="CHEBI:18420"/>
    </cofactor>
</comment>
<dbReference type="Gene3D" id="3.90.950.10">
    <property type="match status" value="1"/>
</dbReference>
<sequence>MILVASSNAHKIAEIAALLPEHEVLPYTEFLAPIEILEDGDTFAANAQKKAQGIFAALPQTLASSCLVLADDSGLCVRALGGAPGVRSARYAGASEDVDNANNAKLVSELKRVGIARSAAYFECAIALCGLARDSGTIRCATTSGVVEGEVGIEMRGSNGFGYDCLFIPSGFERTFAQMQSSEKNTLSHRFRALQNLRELLQKMDFQY</sequence>
<dbReference type="HAMAP" id="MF_01405">
    <property type="entry name" value="Non_canon_purine_NTPase"/>
    <property type="match status" value="1"/>
</dbReference>
<dbReference type="GO" id="GO:0009117">
    <property type="term" value="P:nucleotide metabolic process"/>
    <property type="evidence" value="ECO:0007669"/>
    <property type="project" value="UniProtKB-KW"/>
</dbReference>
<evidence type="ECO:0000256" key="5">
    <source>
        <dbReference type="ARBA" id="ARBA00022741"/>
    </source>
</evidence>
<dbReference type="GO" id="GO:0035870">
    <property type="term" value="F:dITP diphosphatase activity"/>
    <property type="evidence" value="ECO:0007669"/>
    <property type="project" value="UniProtKB-ARBA"/>
</dbReference>
<dbReference type="InterPro" id="IPR020922">
    <property type="entry name" value="dITP/XTP_pyrophosphatase"/>
</dbReference>
<evidence type="ECO:0000256" key="4">
    <source>
        <dbReference type="ARBA" id="ARBA00022723"/>
    </source>
</evidence>
<accession>A0A0H5Q8S6</accession>
<comment type="catalytic activity">
    <reaction evidence="9">
        <text>dITP + H2O = dIMP + diphosphate + H(+)</text>
        <dbReference type="Rhea" id="RHEA:28342"/>
        <dbReference type="ChEBI" id="CHEBI:15377"/>
        <dbReference type="ChEBI" id="CHEBI:15378"/>
        <dbReference type="ChEBI" id="CHEBI:33019"/>
        <dbReference type="ChEBI" id="CHEBI:61194"/>
        <dbReference type="ChEBI" id="CHEBI:61382"/>
        <dbReference type="EC" id="3.6.1.66"/>
    </reaction>
</comment>
<dbReference type="GO" id="GO:0036220">
    <property type="term" value="F:ITP diphosphatase activity"/>
    <property type="evidence" value="ECO:0007669"/>
    <property type="project" value="UniProtKB-EC"/>
</dbReference>
<dbReference type="FunFam" id="3.90.950.10:FF:000001">
    <property type="entry name" value="dITP/XTP pyrophosphatase"/>
    <property type="match status" value="1"/>
</dbReference>
<reference evidence="17" key="1">
    <citation type="submission" date="2015-06" db="EMBL/GenBank/DDBJ databases">
        <authorList>
            <person name="Joergensen T."/>
        </authorList>
    </citation>
    <scope>NUCLEOTIDE SEQUENCE</scope>
    <source>
        <strain evidence="17">RGFK1754</strain>
    </source>
</reference>
<evidence type="ECO:0000256" key="16">
    <source>
        <dbReference type="ARBA" id="ARBA00083635"/>
    </source>
</evidence>
<dbReference type="GO" id="GO:0000166">
    <property type="term" value="F:nucleotide binding"/>
    <property type="evidence" value="ECO:0007669"/>
    <property type="project" value="UniProtKB-KW"/>
</dbReference>
<evidence type="ECO:0000256" key="2">
    <source>
        <dbReference type="ARBA" id="ARBA00008023"/>
    </source>
</evidence>
<dbReference type="InterPro" id="IPR029001">
    <property type="entry name" value="ITPase-like_fam"/>
</dbReference>
<evidence type="ECO:0000256" key="11">
    <source>
        <dbReference type="ARBA" id="ARBA00066468"/>
    </source>
</evidence>
<evidence type="ECO:0000256" key="7">
    <source>
        <dbReference type="ARBA" id="ARBA00022842"/>
    </source>
</evidence>
<name>A0A0H5Q8S6_9ZZZZ</name>
<evidence type="ECO:0000256" key="3">
    <source>
        <dbReference type="ARBA" id="ARBA00011738"/>
    </source>
</evidence>
<dbReference type="InterPro" id="IPR002637">
    <property type="entry name" value="RdgB/HAM1"/>
</dbReference>
<evidence type="ECO:0000256" key="1">
    <source>
        <dbReference type="ARBA" id="ARBA00001946"/>
    </source>
</evidence>
<protein>
    <recommendedName>
        <fullName evidence="12">dITP/XTP pyrophosphatase</fullName>
        <ecNumber evidence="11">3.6.1.66</ecNumber>
    </recommendedName>
    <alternativeName>
        <fullName evidence="13">Non-canonical purine NTP pyrophosphatase</fullName>
    </alternativeName>
    <alternativeName>
        <fullName evidence="14">Non-standard purine NTP pyrophosphatase</fullName>
    </alternativeName>
    <alternativeName>
        <fullName evidence="16">Nucleoside-triphosphate diphosphatase</fullName>
    </alternativeName>
    <alternativeName>
        <fullName evidence="15">Nucleoside-triphosphate pyrophosphatase</fullName>
    </alternativeName>
</protein>
<proteinExistence type="inferred from homology"/>
<dbReference type="EC" id="3.6.1.66" evidence="11"/>
<organism evidence="17">
    <name type="scientific">uncultured prokaryote</name>
    <dbReference type="NCBI Taxonomy" id="198431"/>
    <lineage>
        <taxon>unclassified sequences</taxon>
        <taxon>environmental samples</taxon>
    </lineage>
</organism>
<comment type="catalytic activity">
    <reaction evidence="10">
        <text>XTP + H2O = XMP + diphosphate + H(+)</text>
        <dbReference type="Rhea" id="RHEA:28610"/>
        <dbReference type="ChEBI" id="CHEBI:15377"/>
        <dbReference type="ChEBI" id="CHEBI:15378"/>
        <dbReference type="ChEBI" id="CHEBI:33019"/>
        <dbReference type="ChEBI" id="CHEBI:57464"/>
        <dbReference type="ChEBI" id="CHEBI:61314"/>
        <dbReference type="EC" id="3.6.1.66"/>
    </reaction>
</comment>
<dbReference type="GO" id="GO:0036222">
    <property type="term" value="F:XTP diphosphatase activity"/>
    <property type="evidence" value="ECO:0007669"/>
    <property type="project" value="UniProtKB-ARBA"/>
</dbReference>
<comment type="subunit">
    <text evidence="3">Homodimer.</text>
</comment>
<keyword evidence="7" id="KW-0460">Magnesium</keyword>
<dbReference type="Pfam" id="PF01725">
    <property type="entry name" value="Ham1p_like"/>
    <property type="match status" value="1"/>
</dbReference>
<evidence type="ECO:0000256" key="13">
    <source>
        <dbReference type="ARBA" id="ARBA00075987"/>
    </source>
</evidence>
<reference evidence="17" key="2">
    <citation type="submission" date="2015-07" db="EMBL/GenBank/DDBJ databases">
        <title>Plasmids, circular viruses and viroids from rat gut.</title>
        <authorList>
            <person name="Jorgensen T.J."/>
            <person name="Hansen M.A."/>
            <person name="Xu Z."/>
            <person name="Tabak M.A."/>
            <person name="Sorensen S.J."/>
            <person name="Hansen L.H."/>
        </authorList>
    </citation>
    <scope>NUCLEOTIDE SEQUENCE</scope>
    <source>
        <strain evidence="17">RGFK1754</strain>
    </source>
</reference>
<dbReference type="EMBL" id="LN854256">
    <property type="protein sequence ID" value="CRY97810.1"/>
    <property type="molecule type" value="Genomic_DNA"/>
</dbReference>
<evidence type="ECO:0000256" key="15">
    <source>
        <dbReference type="ARBA" id="ARBA00083186"/>
    </source>
</evidence>
<evidence type="ECO:0000256" key="14">
    <source>
        <dbReference type="ARBA" id="ARBA00078805"/>
    </source>
</evidence>
<comment type="similarity">
    <text evidence="2">Belongs to the HAM1 NTPase family.</text>
</comment>
<evidence type="ECO:0000256" key="9">
    <source>
        <dbReference type="ARBA" id="ARBA00051875"/>
    </source>
</evidence>
<dbReference type="GO" id="GO:0009146">
    <property type="term" value="P:purine nucleoside triphosphate catabolic process"/>
    <property type="evidence" value="ECO:0007669"/>
    <property type="project" value="UniProtKB-ARBA"/>
</dbReference>
<dbReference type="CDD" id="cd00515">
    <property type="entry name" value="HAM1"/>
    <property type="match status" value="1"/>
</dbReference>
<dbReference type="GO" id="GO:0046872">
    <property type="term" value="F:metal ion binding"/>
    <property type="evidence" value="ECO:0007669"/>
    <property type="project" value="UniProtKB-KW"/>
</dbReference>
<dbReference type="GO" id="GO:0017111">
    <property type="term" value="F:ribonucleoside triphosphate phosphatase activity"/>
    <property type="evidence" value="ECO:0007669"/>
    <property type="project" value="InterPro"/>
</dbReference>
<keyword evidence="4" id="KW-0479">Metal-binding</keyword>
<dbReference type="AlphaFoldDB" id="A0A0H5Q8S6"/>
<keyword evidence="6" id="KW-0378">Hydrolase</keyword>
<dbReference type="PANTHER" id="PTHR11067">
    <property type="entry name" value="INOSINE TRIPHOSPHATE PYROPHOSPHATASE/HAM1 PROTEIN"/>
    <property type="match status" value="1"/>
</dbReference>
<evidence type="ECO:0000256" key="6">
    <source>
        <dbReference type="ARBA" id="ARBA00022801"/>
    </source>
</evidence>
<keyword evidence="8" id="KW-0546">Nucleotide metabolism</keyword>
<dbReference type="SUPFAM" id="SSF52972">
    <property type="entry name" value="ITPase-like"/>
    <property type="match status" value="1"/>
</dbReference>
<dbReference type="PANTHER" id="PTHR11067:SF9">
    <property type="entry name" value="INOSINE TRIPHOSPHATE PYROPHOSPHATASE"/>
    <property type="match status" value="1"/>
</dbReference>
<evidence type="ECO:0000313" key="17">
    <source>
        <dbReference type="EMBL" id="CRY97810.1"/>
    </source>
</evidence>
<evidence type="ECO:0000256" key="12">
    <source>
        <dbReference type="ARBA" id="ARBA00071289"/>
    </source>
</evidence>
<evidence type="ECO:0000256" key="8">
    <source>
        <dbReference type="ARBA" id="ARBA00023080"/>
    </source>
</evidence>